<protein>
    <submittedName>
        <fullName evidence="1">Uncharacterized protein</fullName>
    </submittedName>
</protein>
<dbReference type="AlphaFoldDB" id="A0ABD0KIN4"/>
<comment type="caution">
    <text evidence="1">The sequence shown here is derived from an EMBL/GenBank/DDBJ whole genome shotgun (WGS) entry which is preliminary data.</text>
</comment>
<evidence type="ECO:0000313" key="2">
    <source>
        <dbReference type="Proteomes" id="UP001519460"/>
    </source>
</evidence>
<keyword evidence="2" id="KW-1185">Reference proteome</keyword>
<sequence length="181" mass="19573">SVVSIVPHWTKPGSALPPTLVLVTQHFKGTAGYQCQVTPCVIYTPSPPPSPPRPAHLSCTRPHWQALGAGDRTREGWGSCSEGKMIFRLSGLTKVNAMFGELGLSCRYVVLLILGLKSSGVVFTGENSLVICLRLVRVSQTGHRLEIPVSEGCGTRTLKAIYATPILELVPMFLLMTKTCE</sequence>
<name>A0ABD0KIN4_9CAEN</name>
<feature type="non-terminal residue" evidence="1">
    <location>
        <position position="1"/>
    </location>
</feature>
<proteinExistence type="predicted"/>
<reference evidence="1 2" key="1">
    <citation type="journal article" date="2023" name="Sci. Data">
        <title>Genome assembly of the Korean intertidal mud-creeper Batillaria attramentaria.</title>
        <authorList>
            <person name="Patra A.K."/>
            <person name="Ho P.T."/>
            <person name="Jun S."/>
            <person name="Lee S.J."/>
            <person name="Kim Y."/>
            <person name="Won Y.J."/>
        </authorList>
    </citation>
    <scope>NUCLEOTIDE SEQUENCE [LARGE SCALE GENOMIC DNA]</scope>
    <source>
        <strain evidence="1">Wonlab-2016</strain>
    </source>
</reference>
<dbReference type="EMBL" id="JACVVK020000172">
    <property type="protein sequence ID" value="KAK7486890.1"/>
    <property type="molecule type" value="Genomic_DNA"/>
</dbReference>
<dbReference type="Proteomes" id="UP001519460">
    <property type="component" value="Unassembled WGS sequence"/>
</dbReference>
<organism evidence="1 2">
    <name type="scientific">Batillaria attramentaria</name>
    <dbReference type="NCBI Taxonomy" id="370345"/>
    <lineage>
        <taxon>Eukaryota</taxon>
        <taxon>Metazoa</taxon>
        <taxon>Spiralia</taxon>
        <taxon>Lophotrochozoa</taxon>
        <taxon>Mollusca</taxon>
        <taxon>Gastropoda</taxon>
        <taxon>Caenogastropoda</taxon>
        <taxon>Sorbeoconcha</taxon>
        <taxon>Cerithioidea</taxon>
        <taxon>Batillariidae</taxon>
        <taxon>Batillaria</taxon>
    </lineage>
</organism>
<accession>A0ABD0KIN4</accession>
<evidence type="ECO:0000313" key="1">
    <source>
        <dbReference type="EMBL" id="KAK7486890.1"/>
    </source>
</evidence>
<gene>
    <name evidence="1" type="ORF">BaRGS_00021861</name>
</gene>